<feature type="compositionally biased region" description="Low complexity" evidence="1">
    <location>
        <begin position="383"/>
        <end position="410"/>
    </location>
</feature>
<dbReference type="RefSeq" id="WP_320688049.1">
    <property type="nucleotide sequence ID" value="NZ_JAXBLV010000199.1"/>
</dbReference>
<reference evidence="3" key="1">
    <citation type="journal article" date="2023" name="Mar. Drugs">
        <title>Gemmata algarum, a Novel Planctomycete Isolated from an Algal Mat, Displays Antimicrobial Activity.</title>
        <authorList>
            <person name="Kumar G."/>
            <person name="Kallscheuer N."/>
            <person name="Kashif M."/>
            <person name="Ahamad S."/>
            <person name="Jagadeeshwari U."/>
            <person name="Pannikurungottu S."/>
            <person name="Haufschild T."/>
            <person name="Kabuu M."/>
            <person name="Sasikala C."/>
            <person name="Jogler C."/>
            <person name="Ramana C."/>
        </authorList>
    </citation>
    <scope>NUCLEOTIDE SEQUENCE [LARGE SCALE GENOMIC DNA]</scope>
    <source>
        <strain evidence="3">JC673</strain>
    </source>
</reference>
<evidence type="ECO:0000313" key="2">
    <source>
        <dbReference type="EMBL" id="MDY3561680.1"/>
    </source>
</evidence>
<keyword evidence="3" id="KW-1185">Reference proteome</keyword>
<dbReference type="PROSITE" id="PS51257">
    <property type="entry name" value="PROKAR_LIPOPROTEIN"/>
    <property type="match status" value="1"/>
</dbReference>
<evidence type="ECO:0000256" key="1">
    <source>
        <dbReference type="SAM" id="MobiDB-lite"/>
    </source>
</evidence>
<feature type="region of interest" description="Disordered" evidence="1">
    <location>
        <begin position="353"/>
        <end position="410"/>
    </location>
</feature>
<dbReference type="Proteomes" id="UP001272242">
    <property type="component" value="Unassembled WGS sequence"/>
</dbReference>
<dbReference type="EMBL" id="JAXBLV010000199">
    <property type="protein sequence ID" value="MDY3561680.1"/>
    <property type="molecule type" value="Genomic_DNA"/>
</dbReference>
<evidence type="ECO:0000313" key="3">
    <source>
        <dbReference type="Proteomes" id="UP001272242"/>
    </source>
</evidence>
<gene>
    <name evidence="2" type="ORF">R5W23_002961</name>
</gene>
<protein>
    <submittedName>
        <fullName evidence="2">Uncharacterized protein</fullName>
    </submittedName>
</protein>
<accession>A0ABU5F2V9</accession>
<name>A0ABU5F2V9_9BACT</name>
<organism evidence="2 3">
    <name type="scientific">Gemmata algarum</name>
    <dbReference type="NCBI Taxonomy" id="2975278"/>
    <lineage>
        <taxon>Bacteria</taxon>
        <taxon>Pseudomonadati</taxon>
        <taxon>Planctomycetota</taxon>
        <taxon>Planctomycetia</taxon>
        <taxon>Gemmatales</taxon>
        <taxon>Gemmataceae</taxon>
        <taxon>Gemmata</taxon>
    </lineage>
</organism>
<comment type="caution">
    <text evidence="2">The sequence shown here is derived from an EMBL/GenBank/DDBJ whole genome shotgun (WGS) entry which is preliminary data.</text>
</comment>
<sequence>MKRTATTLVLLAGFGGGCVSPESQANKQPQRPGGFGTVTRPKEVPGVQGPGGEPVVAMRGATPGGVRPAGATTLVGSNGYVRPVSGDGPNVVTTAEGCTNCAVPGVGGNVIRDSGPSYGYGAMGPYGPHSNKGIVPVPTMGPPGAVAYVGPMGPGAAARQGLPNGRTSINFTGPAGMKVTWQLPDGTFNDEATALTAPKEYNFLQGSVYRLRLTSILPDFPGKSFYPTLEIAPANPKSLVFLSHSSVPLTFTAEDFAQAKAGNLVVKVVYLPDPINQTFNTVLNAEEVVSTKLEPGADPVAEAQRMGTILAIVRMGNIDLENRVSPSMTAVPGGGVVPPGAIPPGAVPVVPGGPGAPALPKKSDAPALPKKSDMPPGAASVRPPAALPDLPTAPVDLPLAPLPPASGASIAAPVDLPALPAAPVGPGAKPPVK</sequence>
<feature type="region of interest" description="Disordered" evidence="1">
    <location>
        <begin position="20"/>
        <end position="54"/>
    </location>
</feature>
<proteinExistence type="predicted"/>